<dbReference type="EMBL" id="FXTX01000009">
    <property type="protein sequence ID" value="SMP12155.1"/>
    <property type="molecule type" value="Genomic_DNA"/>
</dbReference>
<keyword evidence="3" id="KW-1185">Reference proteome</keyword>
<name>A0AA46AED4_9AQUI</name>
<keyword evidence="1" id="KW-1133">Transmembrane helix</keyword>
<evidence type="ECO:0000256" key="1">
    <source>
        <dbReference type="SAM" id="Phobius"/>
    </source>
</evidence>
<accession>A0AA46AED4</accession>
<keyword evidence="1" id="KW-0812">Transmembrane</keyword>
<keyword evidence="1" id="KW-0472">Membrane</keyword>
<comment type="caution">
    <text evidence="2">The sequence shown here is derived from an EMBL/GenBank/DDBJ whole genome shotgun (WGS) entry which is preliminary data.</text>
</comment>
<dbReference type="RefSeq" id="WP_265134404.1">
    <property type="nucleotide sequence ID" value="NZ_FXTX01000009.1"/>
</dbReference>
<proteinExistence type="predicted"/>
<evidence type="ECO:0000313" key="2">
    <source>
        <dbReference type="EMBL" id="SMP12155.1"/>
    </source>
</evidence>
<reference evidence="2" key="1">
    <citation type="submission" date="2017-05" db="EMBL/GenBank/DDBJ databases">
        <authorList>
            <person name="Varghese N."/>
            <person name="Submissions S."/>
        </authorList>
    </citation>
    <scope>NUCLEOTIDE SEQUENCE</scope>
    <source>
        <strain evidence="2">DSM 18763</strain>
    </source>
</reference>
<organism evidence="2 3">
    <name type="scientific">Venenivibrio stagnispumantis</name>
    <dbReference type="NCBI Taxonomy" id="407998"/>
    <lineage>
        <taxon>Bacteria</taxon>
        <taxon>Pseudomonadati</taxon>
        <taxon>Aquificota</taxon>
        <taxon>Aquificia</taxon>
        <taxon>Aquificales</taxon>
        <taxon>Hydrogenothermaceae</taxon>
        <taxon>Venenivibrio</taxon>
    </lineage>
</organism>
<dbReference type="AlphaFoldDB" id="A0AA46AED4"/>
<evidence type="ECO:0000313" key="3">
    <source>
        <dbReference type="Proteomes" id="UP001157947"/>
    </source>
</evidence>
<gene>
    <name evidence="2" type="ORF">SAMN06264868_10944</name>
</gene>
<protein>
    <submittedName>
        <fullName evidence="2">Uncharacterized protein</fullName>
    </submittedName>
</protein>
<dbReference type="Proteomes" id="UP001157947">
    <property type="component" value="Unassembled WGS sequence"/>
</dbReference>
<feature type="transmembrane region" description="Helical" evidence="1">
    <location>
        <begin position="12"/>
        <end position="39"/>
    </location>
</feature>
<sequence length="71" mass="8401">MFSLVFVVMFAYLLWWIVLPVAGVFIFIYTGLMIFSLVYSLFSHPKSKIDEIVEEAKKTKSKEELKYPYVR</sequence>